<dbReference type="STRING" id="865937.Gilli_0500"/>
<dbReference type="AlphaFoldDB" id="H2BZ83"/>
<evidence type="ECO:0000256" key="1">
    <source>
        <dbReference type="SAM" id="SignalP"/>
    </source>
</evidence>
<keyword evidence="1" id="KW-0732">Signal</keyword>
<protein>
    <recommendedName>
        <fullName evidence="4">Collagen-like protein</fullName>
    </recommendedName>
</protein>
<dbReference type="Proteomes" id="UP000003844">
    <property type="component" value="Unassembled WGS sequence"/>
</dbReference>
<evidence type="ECO:0008006" key="4">
    <source>
        <dbReference type="Google" id="ProtNLM"/>
    </source>
</evidence>
<evidence type="ECO:0000313" key="3">
    <source>
        <dbReference type="Proteomes" id="UP000003844"/>
    </source>
</evidence>
<dbReference type="eggNOG" id="ENOG5032UAD">
    <property type="taxonomic scope" value="Bacteria"/>
</dbReference>
<feature type="signal peptide" evidence="1">
    <location>
        <begin position="1"/>
        <end position="22"/>
    </location>
</feature>
<dbReference type="PROSITE" id="PS51257">
    <property type="entry name" value="PROKAR_LIPOPROTEIN"/>
    <property type="match status" value="1"/>
</dbReference>
<evidence type="ECO:0000313" key="2">
    <source>
        <dbReference type="EMBL" id="EHQ01212.1"/>
    </source>
</evidence>
<accession>H2BZ83</accession>
<name>H2BZ83_GILLR</name>
<proteinExistence type="predicted"/>
<dbReference type="EMBL" id="JH594606">
    <property type="protein sequence ID" value="EHQ01212.1"/>
    <property type="molecule type" value="Genomic_DNA"/>
</dbReference>
<organism evidence="2 3">
    <name type="scientific">Gillisia limnaea (strain DSM 15749 / LMG 21470 / R-8282)</name>
    <dbReference type="NCBI Taxonomy" id="865937"/>
    <lineage>
        <taxon>Bacteria</taxon>
        <taxon>Pseudomonadati</taxon>
        <taxon>Bacteroidota</taxon>
        <taxon>Flavobacteriia</taxon>
        <taxon>Flavobacteriales</taxon>
        <taxon>Flavobacteriaceae</taxon>
        <taxon>Gillisia</taxon>
    </lineage>
</organism>
<keyword evidence="3" id="KW-1185">Reference proteome</keyword>
<dbReference type="HOGENOM" id="CLU_123838_0_0_10"/>
<sequence>MKKIITLLFVSAFALTSCSDDGAVGPQGPQGPEGAPGPLGQVIDIVGDFTASNEYSLSLDFTEEGIEVFESDVVLVYLKTGEDGTADGAPVEVFRMLPQTYYIGDEVLQYNYDFTFFSVLIFLDGTVADFGTLDTSFRNNQVLRIVVVPAEFARTSGVDMSNMKAVINALDIEQKNIRKKKI</sequence>
<feature type="chain" id="PRO_5003560503" description="Collagen-like protein" evidence="1">
    <location>
        <begin position="23"/>
        <end position="182"/>
    </location>
</feature>
<dbReference type="RefSeq" id="WP_006987538.1">
    <property type="nucleotide sequence ID" value="NZ_JH594606.1"/>
</dbReference>
<gene>
    <name evidence="2" type="ORF">Gilli_0500</name>
</gene>
<reference evidence="3" key="1">
    <citation type="journal article" date="2012" name="Stand. Genomic Sci.">
        <title>Genome sequence of the Antarctic rhodopsins-containing flavobacterium Gillisia limnaea type strain (R-8282(T)).</title>
        <authorList>
            <person name="Riedel T."/>
            <person name="Held B."/>
            <person name="Nolan M."/>
            <person name="Lucas S."/>
            <person name="Lapidus A."/>
            <person name="Tice H."/>
            <person name="Del Rio T.G."/>
            <person name="Cheng J.F."/>
            <person name="Han C."/>
            <person name="Tapia R."/>
            <person name="Goodwin L.A."/>
            <person name="Pitluck S."/>
            <person name="Liolios K."/>
            <person name="Mavromatis K."/>
            <person name="Pagani I."/>
            <person name="Ivanova N."/>
            <person name="Mikhailova N."/>
            <person name="Pati A."/>
            <person name="Chen A."/>
            <person name="Palaniappan K."/>
            <person name="Land M."/>
            <person name="Rohde M."/>
            <person name="Tindall B.J."/>
            <person name="Detter J.C."/>
            <person name="Goker M."/>
            <person name="Bristow J."/>
            <person name="Eisen J.A."/>
            <person name="Markowitz V."/>
            <person name="Hugenholtz P."/>
            <person name="Kyrpides N.C."/>
            <person name="Klenk H.P."/>
            <person name="Woyke T."/>
        </authorList>
    </citation>
    <scope>NUCLEOTIDE SEQUENCE [LARGE SCALE GENOMIC DNA]</scope>
    <source>
        <strain evidence="3">DSM 15749 / LMG 21470 / R-8282</strain>
    </source>
</reference>